<feature type="domain" description="EAL" evidence="3">
    <location>
        <begin position="321"/>
        <end position="575"/>
    </location>
</feature>
<dbReference type="GO" id="GO:0003824">
    <property type="term" value="F:catalytic activity"/>
    <property type="evidence" value="ECO:0007669"/>
    <property type="project" value="UniProtKB-ARBA"/>
</dbReference>
<sequence>MNPADVRDDQPTELATSLALSERRRRDAQRLSGVGFWELNHKAQTLYWSEEIFAIYSLEAGTIEPNYETFVRLIHDDDREQVKAAYLDSVESHQEYNIRYRIKAGESIRWIEARGVTYYDSAGNPERSIGTAQDISEIIEAQDAIERLASHDALTGLPNRSLLADRLDQAIAHARRTSQLLAVCYLDLDGFKPINDNFGHATGDLLLIAFANRVKQELREGDTLARLGGDEFVITLNGLSSSMQCEQILQRLMRIMSEPYFVEGLSLKVSASIGVTIYPLDAADADSLLRHADHAMYKAKKRGKSTFELHDHTQNLKVRTTRAALTRFEASLKNNELVLLYQPRIDLRNGHPAGFEALVRWPLPRNGLALPAQFLPLIETRELAISLDRWVVKSAIEQHLAWRSNQIIVPISINLSPEMIQDATFPAYLAELLSDCPDDVPEFIEFEILETGALGDTDETGKTMYACIDQGVKFSLDDFGTGYSSLTYFHRLPIDLLKIDRTFVCKMLDDPRDQDIVEGVTRLADALGRPVVAEGVESIELAIMLLQMGCQYAQGYGIAMPMPPDRVPSWLKQWRHNQDWHRLGDMQNGPTARYDLNVAILSHRLWMDKLSRFCKTASDSLAPEIDVRQRQFARWYQGIGAARYHNRATFGAIDLLHKEIHGAAQTLRSKIRDLSPEARQVELNKISQKGDELTSLIIELASQ</sequence>
<dbReference type="PANTHER" id="PTHR44757:SF2">
    <property type="entry name" value="BIOFILM ARCHITECTURE MAINTENANCE PROTEIN MBAA"/>
    <property type="match status" value="1"/>
</dbReference>
<evidence type="ECO:0000259" key="4">
    <source>
        <dbReference type="PROSITE" id="PS50887"/>
    </source>
</evidence>
<dbReference type="InterPro" id="IPR001633">
    <property type="entry name" value="EAL_dom"/>
</dbReference>
<evidence type="ECO:0000313" key="5">
    <source>
        <dbReference type="EMBL" id="NEX19894.1"/>
    </source>
</evidence>
<dbReference type="NCBIfam" id="TIGR00229">
    <property type="entry name" value="sensory_box"/>
    <property type="match status" value="1"/>
</dbReference>
<evidence type="ECO:0000256" key="1">
    <source>
        <dbReference type="ARBA" id="ARBA00001946"/>
    </source>
</evidence>
<dbReference type="SMART" id="SM00086">
    <property type="entry name" value="PAC"/>
    <property type="match status" value="1"/>
</dbReference>
<dbReference type="AlphaFoldDB" id="A0A6P1DW35"/>
<dbReference type="FunFam" id="3.30.70.270:FF:000001">
    <property type="entry name" value="Diguanylate cyclase domain protein"/>
    <property type="match status" value="1"/>
</dbReference>
<proteinExistence type="predicted"/>
<comment type="caution">
    <text evidence="5">The sequence shown here is derived from an EMBL/GenBank/DDBJ whole genome shotgun (WGS) entry which is preliminary data.</text>
</comment>
<dbReference type="NCBIfam" id="TIGR00254">
    <property type="entry name" value="GGDEF"/>
    <property type="match status" value="1"/>
</dbReference>
<dbReference type="Pfam" id="PF00563">
    <property type="entry name" value="EAL"/>
    <property type="match status" value="1"/>
</dbReference>
<dbReference type="Pfam" id="PF08447">
    <property type="entry name" value="PAS_3"/>
    <property type="match status" value="1"/>
</dbReference>
<dbReference type="InterPro" id="IPR029787">
    <property type="entry name" value="Nucleotide_cyclase"/>
</dbReference>
<dbReference type="SMART" id="SM00052">
    <property type="entry name" value="EAL"/>
    <property type="match status" value="1"/>
</dbReference>
<dbReference type="RefSeq" id="WP_164652794.1">
    <property type="nucleotide sequence ID" value="NZ_JAAIJR010000018.1"/>
</dbReference>
<dbReference type="InterPro" id="IPR043128">
    <property type="entry name" value="Rev_trsase/Diguanyl_cyclase"/>
</dbReference>
<dbReference type="CDD" id="cd00130">
    <property type="entry name" value="PAS"/>
    <property type="match status" value="1"/>
</dbReference>
<dbReference type="CDD" id="cd01948">
    <property type="entry name" value="EAL"/>
    <property type="match status" value="1"/>
</dbReference>
<accession>A0A6P1DW35</accession>
<reference evidence="5 6" key="2">
    <citation type="submission" date="2020-02" db="EMBL/GenBank/DDBJ databases">
        <title>Genome sequences of Thiorhodococcus mannitoliphagus and Thiorhodococcus minor, purple sulfur photosynthetic bacteria in the gammaproteobacterial family, Chromatiaceae.</title>
        <authorList>
            <person name="Aviles F.A."/>
            <person name="Meyer T.E."/>
            <person name="Kyndt J.A."/>
        </authorList>
    </citation>
    <scope>NUCLEOTIDE SEQUENCE [LARGE SCALE GENOMIC DNA]</scope>
    <source>
        <strain evidence="5 6">DSM 18266</strain>
    </source>
</reference>
<keyword evidence="6" id="KW-1185">Reference proteome</keyword>
<dbReference type="Gene3D" id="3.30.70.270">
    <property type="match status" value="1"/>
</dbReference>
<dbReference type="PROSITE" id="PS50887">
    <property type="entry name" value="GGDEF"/>
    <property type="match status" value="1"/>
</dbReference>
<gene>
    <name evidence="5" type="ORF">G3480_06120</name>
</gene>
<dbReference type="Pfam" id="PF00990">
    <property type="entry name" value="GGDEF"/>
    <property type="match status" value="1"/>
</dbReference>
<comment type="cofactor">
    <cofactor evidence="1">
        <name>Mg(2+)</name>
        <dbReference type="ChEBI" id="CHEBI:18420"/>
    </cofactor>
</comment>
<dbReference type="InterPro" id="IPR000160">
    <property type="entry name" value="GGDEF_dom"/>
</dbReference>
<evidence type="ECO:0000259" key="3">
    <source>
        <dbReference type="PROSITE" id="PS50883"/>
    </source>
</evidence>
<dbReference type="InterPro" id="IPR000014">
    <property type="entry name" value="PAS"/>
</dbReference>
<dbReference type="CDD" id="cd01949">
    <property type="entry name" value="GGDEF"/>
    <property type="match status" value="1"/>
</dbReference>
<dbReference type="Gene3D" id="3.30.450.20">
    <property type="entry name" value="PAS domain"/>
    <property type="match status" value="1"/>
</dbReference>
<dbReference type="PROSITE" id="PS50113">
    <property type="entry name" value="PAC"/>
    <property type="match status" value="1"/>
</dbReference>
<evidence type="ECO:0000259" key="2">
    <source>
        <dbReference type="PROSITE" id="PS50113"/>
    </source>
</evidence>
<feature type="domain" description="PAC" evidence="2">
    <location>
        <begin position="94"/>
        <end position="147"/>
    </location>
</feature>
<dbReference type="InterPro" id="IPR001610">
    <property type="entry name" value="PAC"/>
</dbReference>
<dbReference type="EMBL" id="JAAIJR010000018">
    <property type="protein sequence ID" value="NEX19894.1"/>
    <property type="molecule type" value="Genomic_DNA"/>
</dbReference>
<dbReference type="InterPro" id="IPR013655">
    <property type="entry name" value="PAS_fold_3"/>
</dbReference>
<evidence type="ECO:0000313" key="6">
    <source>
        <dbReference type="Proteomes" id="UP000471640"/>
    </source>
</evidence>
<dbReference type="Gene3D" id="2.10.70.100">
    <property type="match status" value="1"/>
</dbReference>
<dbReference type="PANTHER" id="PTHR44757">
    <property type="entry name" value="DIGUANYLATE CYCLASE DGCP"/>
    <property type="match status" value="1"/>
</dbReference>
<dbReference type="SUPFAM" id="SSF55073">
    <property type="entry name" value="Nucleotide cyclase"/>
    <property type="match status" value="1"/>
</dbReference>
<dbReference type="SUPFAM" id="SSF141868">
    <property type="entry name" value="EAL domain-like"/>
    <property type="match status" value="1"/>
</dbReference>
<dbReference type="InterPro" id="IPR035965">
    <property type="entry name" value="PAS-like_dom_sf"/>
</dbReference>
<dbReference type="Proteomes" id="UP000471640">
    <property type="component" value="Unassembled WGS sequence"/>
</dbReference>
<dbReference type="SUPFAM" id="SSF55785">
    <property type="entry name" value="PYP-like sensor domain (PAS domain)"/>
    <property type="match status" value="1"/>
</dbReference>
<protein>
    <submittedName>
        <fullName evidence="5">EAL domain-containing protein</fullName>
    </submittedName>
</protein>
<dbReference type="Gene3D" id="3.20.20.450">
    <property type="entry name" value="EAL domain"/>
    <property type="match status" value="1"/>
</dbReference>
<dbReference type="InterPro" id="IPR052155">
    <property type="entry name" value="Biofilm_reg_signaling"/>
</dbReference>
<feature type="domain" description="GGDEF" evidence="4">
    <location>
        <begin position="179"/>
        <end position="312"/>
    </location>
</feature>
<name>A0A6P1DW35_9GAMM</name>
<organism evidence="5 6">
    <name type="scientific">Thiorhodococcus mannitoliphagus</name>
    <dbReference type="NCBI Taxonomy" id="329406"/>
    <lineage>
        <taxon>Bacteria</taxon>
        <taxon>Pseudomonadati</taxon>
        <taxon>Pseudomonadota</taxon>
        <taxon>Gammaproteobacteria</taxon>
        <taxon>Chromatiales</taxon>
        <taxon>Chromatiaceae</taxon>
        <taxon>Thiorhodococcus</taxon>
    </lineage>
</organism>
<reference evidence="6" key="1">
    <citation type="journal article" date="2020" name="Microbiol. Resour. Announc.">
        <title>Draft Genome Sequences of Thiorhodococcus mannitoliphagus and Thiorhodococcus minor, Purple Sulfur Photosynthetic Bacteria in the Gammaproteobacterial Family Chromatiaceae.</title>
        <authorList>
            <person name="Aviles F.A."/>
            <person name="Meyer T.E."/>
            <person name="Kyndt J.A."/>
        </authorList>
    </citation>
    <scope>NUCLEOTIDE SEQUENCE [LARGE SCALE GENOMIC DNA]</scope>
    <source>
        <strain evidence="6">DSM 18266</strain>
    </source>
</reference>
<dbReference type="PROSITE" id="PS50883">
    <property type="entry name" value="EAL"/>
    <property type="match status" value="1"/>
</dbReference>
<dbReference type="InterPro" id="IPR000700">
    <property type="entry name" value="PAS-assoc_C"/>
</dbReference>
<dbReference type="InterPro" id="IPR035919">
    <property type="entry name" value="EAL_sf"/>
</dbReference>
<dbReference type="SMART" id="SM00267">
    <property type="entry name" value="GGDEF"/>
    <property type="match status" value="1"/>
</dbReference>
<dbReference type="Gene3D" id="1.20.120.30">
    <property type="entry name" value="Aspartate receptor, ligand-binding domain"/>
    <property type="match status" value="1"/>
</dbReference>